<accession>M0EPZ4</accession>
<dbReference type="EMBL" id="AOJL01000026">
    <property type="protein sequence ID" value="ELZ48962.1"/>
    <property type="molecule type" value="Genomic_DNA"/>
</dbReference>
<reference evidence="2 3" key="1">
    <citation type="journal article" date="2014" name="PLoS Genet.">
        <title>Phylogenetically driven sequencing of extremely halophilic archaea reveals strategies for static and dynamic osmo-response.</title>
        <authorList>
            <person name="Becker E.A."/>
            <person name="Seitzer P.M."/>
            <person name="Tritt A."/>
            <person name="Larsen D."/>
            <person name="Krusor M."/>
            <person name="Yao A.I."/>
            <person name="Wu D."/>
            <person name="Madern D."/>
            <person name="Eisen J.A."/>
            <person name="Darling A.E."/>
            <person name="Facciotti M.T."/>
        </authorList>
    </citation>
    <scope>NUCLEOTIDE SEQUENCE [LARGE SCALE GENOMIC DNA]</scope>
    <source>
        <strain evidence="2 3">DSM 10284</strain>
    </source>
</reference>
<dbReference type="AlphaFoldDB" id="M0EPZ4"/>
<gene>
    <name evidence="2" type="ORF">C464_06110</name>
</gene>
<dbReference type="PATRIC" id="fig|1227466.3.peg.1233"/>
<sequence>MTDNEHANAVNEQIRQAEENDEIPASSAERSSIRLVVDGEQLTADNPIDYLVMLLIEGKRYDGNWDGDETEVARWAVAQWCQELGWAPDLRDYRAGEQVERGDEIACLDTAFYGTPQDSNEGDDSNLPTIAYQAESGERRRVRYERTPGKPHQAERHVDRWDGRTWVPCGGEELDELVVEGEHRAAVSLMEGP</sequence>
<comment type="caution">
    <text evidence="2">The sequence shown here is derived from an EMBL/GenBank/DDBJ whole genome shotgun (WGS) entry which is preliminary data.</text>
</comment>
<evidence type="ECO:0000256" key="1">
    <source>
        <dbReference type="SAM" id="MobiDB-lite"/>
    </source>
</evidence>
<dbReference type="Proteomes" id="UP000011509">
    <property type="component" value="Unassembled WGS sequence"/>
</dbReference>
<feature type="region of interest" description="Disordered" evidence="1">
    <location>
        <begin position="1"/>
        <end position="29"/>
    </location>
</feature>
<evidence type="ECO:0000313" key="2">
    <source>
        <dbReference type="EMBL" id="ELZ48962.1"/>
    </source>
</evidence>
<dbReference type="RefSeq" id="WP_006112728.1">
    <property type="nucleotide sequence ID" value="NZ_AOJL01000026.1"/>
</dbReference>
<dbReference type="STRING" id="1227466.C464_06110"/>
<proteinExistence type="predicted"/>
<protein>
    <submittedName>
        <fullName evidence="2">Uncharacterized protein</fullName>
    </submittedName>
</protein>
<evidence type="ECO:0000313" key="3">
    <source>
        <dbReference type="Proteomes" id="UP000011509"/>
    </source>
</evidence>
<dbReference type="OrthoDB" id="350844at2157"/>
<name>M0EPZ4_9EURY</name>
<organism evidence="2 3">
    <name type="scientific">Halorubrum coriense DSM 10284</name>
    <dbReference type="NCBI Taxonomy" id="1227466"/>
    <lineage>
        <taxon>Archaea</taxon>
        <taxon>Methanobacteriati</taxon>
        <taxon>Methanobacteriota</taxon>
        <taxon>Stenosarchaea group</taxon>
        <taxon>Halobacteria</taxon>
        <taxon>Halobacteriales</taxon>
        <taxon>Haloferacaceae</taxon>
        <taxon>Halorubrum</taxon>
    </lineage>
</organism>
<keyword evidence="3" id="KW-1185">Reference proteome</keyword>